<comment type="caution">
    <text evidence="2">The sequence shown here is derived from an EMBL/GenBank/DDBJ whole genome shotgun (WGS) entry which is preliminary data.</text>
</comment>
<dbReference type="AlphaFoldDB" id="A0A4R9J6N2"/>
<dbReference type="OrthoDB" id="9814800at2"/>
<dbReference type="SUPFAM" id="SSF48695">
    <property type="entry name" value="Multiheme cytochromes"/>
    <property type="match status" value="1"/>
</dbReference>
<reference evidence="2" key="1">
    <citation type="journal article" date="2019" name="PLoS Negl. Trop. Dis.">
        <title>Revisiting the worldwide diversity of Leptospira species in the environment.</title>
        <authorList>
            <person name="Vincent A.T."/>
            <person name="Schiettekatte O."/>
            <person name="Bourhy P."/>
            <person name="Veyrier F.J."/>
            <person name="Picardeau M."/>
        </authorList>
    </citation>
    <scope>NUCLEOTIDE SEQUENCE [LARGE SCALE GENOMIC DNA]</scope>
    <source>
        <strain evidence="2">201800265</strain>
    </source>
</reference>
<dbReference type="Gene3D" id="1.10.1130.10">
    <property type="entry name" value="Flavocytochrome C3, Chain A"/>
    <property type="match status" value="1"/>
</dbReference>
<dbReference type="InterPro" id="IPR023155">
    <property type="entry name" value="Cyt_c-552/4"/>
</dbReference>
<feature type="domain" description="Cytochrome c-552/4" evidence="1">
    <location>
        <begin position="70"/>
        <end position="135"/>
    </location>
</feature>
<accession>A0A4R9J6N2</accession>
<protein>
    <submittedName>
        <fullName evidence="2">Cytochrome c554 and C-prime</fullName>
    </submittedName>
</protein>
<dbReference type="InterPro" id="IPR036280">
    <property type="entry name" value="Multihaem_cyt_sf"/>
</dbReference>
<evidence type="ECO:0000313" key="2">
    <source>
        <dbReference type="EMBL" id="TGL34377.1"/>
    </source>
</evidence>
<dbReference type="RefSeq" id="WP_135614617.1">
    <property type="nucleotide sequence ID" value="NZ_RQFY01000004.1"/>
</dbReference>
<gene>
    <name evidence="2" type="ORF">EHQ52_07645</name>
</gene>
<proteinExistence type="predicted"/>
<organism evidence="2 3">
    <name type="scientific">Leptospira koniambonensis</name>
    <dbReference type="NCBI Taxonomy" id="2484950"/>
    <lineage>
        <taxon>Bacteria</taxon>
        <taxon>Pseudomonadati</taxon>
        <taxon>Spirochaetota</taxon>
        <taxon>Spirochaetia</taxon>
        <taxon>Leptospirales</taxon>
        <taxon>Leptospiraceae</taxon>
        <taxon>Leptospira</taxon>
    </lineage>
</organism>
<name>A0A4R9J6N2_9LEPT</name>
<evidence type="ECO:0000313" key="3">
    <source>
        <dbReference type="Proteomes" id="UP000297871"/>
    </source>
</evidence>
<dbReference type="EMBL" id="RQFY01000004">
    <property type="protein sequence ID" value="TGL34377.1"/>
    <property type="molecule type" value="Genomic_DNA"/>
</dbReference>
<dbReference type="Pfam" id="PF13435">
    <property type="entry name" value="Cytochrome_C554"/>
    <property type="match status" value="2"/>
</dbReference>
<evidence type="ECO:0000259" key="1">
    <source>
        <dbReference type="Pfam" id="PF13435"/>
    </source>
</evidence>
<dbReference type="Proteomes" id="UP000297871">
    <property type="component" value="Unassembled WGS sequence"/>
</dbReference>
<sequence length="392" mass="44889">MKFKTLSIGIILAFALILISIVNLSSENFQNRLEIVLGLEKGLHAVNFDPNKDSIRDRYTGKILGSASDCKVCHKQVYENWSASRHKVAHTNSLYQHSFTIEPMQWCENCHAPLRNISSQTIYKREEGISCNVCHVRKGEIITKELPKSDQLYHKYNVVEEFGTEKLCESCHQFNFPTWASLSDQAKPIQYSDLVMQGTKDEWSGSGFAKESDCIDCHLAPGSKRSHNFRGGHGIENLKESLYVELKYVSSKTILVQVHSIGIGHAYPTGDLFRALRLKVFSDTGKLHEEFLLRKLYKITSKEEREKQSAPKKLIYDSRIPAPEEGQNSAVKEFYLELQERPVSLKIELWIDYLNDIEKILTPMNKKETMKIILKKTVIVQEREKFTGKESG</sequence>
<keyword evidence="3" id="KW-1185">Reference proteome</keyword>
<feature type="domain" description="Cytochrome c-552/4" evidence="1">
    <location>
        <begin position="168"/>
        <end position="220"/>
    </location>
</feature>